<gene>
    <name evidence="2" type="ORF">J2S45_001153</name>
</gene>
<evidence type="ECO:0000256" key="1">
    <source>
        <dbReference type="SAM" id="MobiDB-lite"/>
    </source>
</evidence>
<feature type="region of interest" description="Disordered" evidence="1">
    <location>
        <begin position="51"/>
        <end position="77"/>
    </location>
</feature>
<protein>
    <recommendedName>
        <fullName evidence="4">Oxidoreductase</fullName>
    </recommendedName>
</protein>
<dbReference type="RefSeq" id="WP_296931681.1">
    <property type="nucleotide sequence ID" value="NZ_CP133407.1"/>
</dbReference>
<keyword evidence="3" id="KW-1185">Reference proteome</keyword>
<evidence type="ECO:0000313" key="2">
    <source>
        <dbReference type="EMBL" id="MDP9832474.1"/>
    </source>
</evidence>
<proteinExistence type="predicted"/>
<reference evidence="2 3" key="1">
    <citation type="submission" date="2023-07" db="EMBL/GenBank/DDBJ databases">
        <title>Sequencing the genomes of 1000 actinobacteria strains.</title>
        <authorList>
            <person name="Klenk H.-P."/>
        </authorList>
    </citation>
    <scope>NUCLEOTIDE SEQUENCE [LARGE SCALE GENOMIC DNA]</scope>
    <source>
        <strain evidence="2 3">DSM 19515</strain>
    </source>
</reference>
<sequence>MPSPMCPLRFGEPCTLCQLYVTGPEDCQTVKLVMEDPELRAEWARRRAEYNRAKREQQAATRAPRADRGPDLETTDR</sequence>
<dbReference type="InterPro" id="IPR046658">
    <property type="entry name" value="DUF6767"/>
</dbReference>
<comment type="caution">
    <text evidence="2">The sequence shown here is derived from an EMBL/GenBank/DDBJ whole genome shotgun (WGS) entry which is preliminary data.</text>
</comment>
<evidence type="ECO:0008006" key="4">
    <source>
        <dbReference type="Google" id="ProtNLM"/>
    </source>
</evidence>
<organism evidence="2 3">
    <name type="scientific">Trueperella abortisuis</name>
    <dbReference type="NCBI Taxonomy" id="445930"/>
    <lineage>
        <taxon>Bacteria</taxon>
        <taxon>Bacillati</taxon>
        <taxon>Actinomycetota</taxon>
        <taxon>Actinomycetes</taxon>
        <taxon>Actinomycetales</taxon>
        <taxon>Actinomycetaceae</taxon>
        <taxon>Trueperella</taxon>
    </lineage>
</organism>
<feature type="compositionally biased region" description="Basic and acidic residues" evidence="1">
    <location>
        <begin position="64"/>
        <end position="77"/>
    </location>
</feature>
<dbReference type="EMBL" id="JAUSQL010000001">
    <property type="protein sequence ID" value="MDP9832474.1"/>
    <property type="molecule type" value="Genomic_DNA"/>
</dbReference>
<accession>A0ABT9PIE5</accession>
<dbReference type="Proteomes" id="UP001230145">
    <property type="component" value="Unassembled WGS sequence"/>
</dbReference>
<evidence type="ECO:0000313" key="3">
    <source>
        <dbReference type="Proteomes" id="UP001230145"/>
    </source>
</evidence>
<name>A0ABT9PIE5_9ACTO</name>
<dbReference type="Pfam" id="PF20555">
    <property type="entry name" value="DUF6767"/>
    <property type="match status" value="1"/>
</dbReference>